<dbReference type="AlphaFoldDB" id="A0A3N0DVE9"/>
<gene>
    <name evidence="4" type="ORF">EFL95_11355</name>
</gene>
<dbReference type="GO" id="GO:0051701">
    <property type="term" value="P:biological process involved in interaction with host"/>
    <property type="evidence" value="ECO:0007669"/>
    <property type="project" value="TreeGrafter"/>
</dbReference>
<dbReference type="InterPro" id="IPR024516">
    <property type="entry name" value="Mce_C"/>
</dbReference>
<feature type="domain" description="Mce/MlaD" evidence="2">
    <location>
        <begin position="38"/>
        <end position="113"/>
    </location>
</feature>
<dbReference type="Pfam" id="PF11887">
    <property type="entry name" value="Mce4_CUP1"/>
    <property type="match status" value="1"/>
</dbReference>
<evidence type="ECO:0000259" key="2">
    <source>
        <dbReference type="Pfam" id="PF02470"/>
    </source>
</evidence>
<comment type="caution">
    <text evidence="4">The sequence shown here is derived from an EMBL/GenBank/DDBJ whole genome shotgun (WGS) entry which is preliminary data.</text>
</comment>
<accession>A0A3N0DVE9</accession>
<organism evidence="4 5">
    <name type="scientific">Nocardioides marmorisolisilvae</name>
    <dbReference type="NCBI Taxonomy" id="1542737"/>
    <lineage>
        <taxon>Bacteria</taxon>
        <taxon>Bacillati</taxon>
        <taxon>Actinomycetota</taxon>
        <taxon>Actinomycetes</taxon>
        <taxon>Propionibacteriales</taxon>
        <taxon>Nocardioidaceae</taxon>
        <taxon>Nocardioides</taxon>
    </lineage>
</organism>
<evidence type="ECO:0000313" key="4">
    <source>
        <dbReference type="EMBL" id="RNL79568.1"/>
    </source>
</evidence>
<dbReference type="InterPro" id="IPR052336">
    <property type="entry name" value="MlaD_Phospholipid_Transporter"/>
</dbReference>
<dbReference type="OrthoDB" id="338143at2"/>
<dbReference type="InterPro" id="IPR003399">
    <property type="entry name" value="Mce/MlaD"/>
</dbReference>
<dbReference type="Proteomes" id="UP000277094">
    <property type="component" value="Unassembled WGS sequence"/>
</dbReference>
<proteinExistence type="predicted"/>
<dbReference type="PANTHER" id="PTHR33371">
    <property type="entry name" value="INTERMEMBRANE PHOSPHOLIPID TRANSPORT SYSTEM BINDING PROTEIN MLAD-RELATED"/>
    <property type="match status" value="1"/>
</dbReference>
<reference evidence="4 5" key="1">
    <citation type="submission" date="2018-11" db="EMBL/GenBank/DDBJ databases">
        <authorList>
            <person name="Li F."/>
        </authorList>
    </citation>
    <scope>NUCLEOTIDE SEQUENCE [LARGE SCALE GENOMIC DNA]</scope>
    <source>
        <strain evidence="4 5">KIS18-7</strain>
    </source>
</reference>
<dbReference type="RefSeq" id="WP_123234070.1">
    <property type="nucleotide sequence ID" value="NZ_RJSG01000002.1"/>
</dbReference>
<evidence type="ECO:0000259" key="3">
    <source>
        <dbReference type="Pfam" id="PF11887"/>
    </source>
</evidence>
<keyword evidence="1" id="KW-0472">Membrane</keyword>
<dbReference type="NCBIfam" id="TIGR00996">
    <property type="entry name" value="Mtu_fam_mce"/>
    <property type="match status" value="1"/>
</dbReference>
<evidence type="ECO:0000256" key="1">
    <source>
        <dbReference type="SAM" id="Phobius"/>
    </source>
</evidence>
<feature type="transmembrane region" description="Helical" evidence="1">
    <location>
        <begin position="7"/>
        <end position="27"/>
    </location>
</feature>
<dbReference type="GO" id="GO:0005576">
    <property type="term" value="C:extracellular region"/>
    <property type="evidence" value="ECO:0007669"/>
    <property type="project" value="TreeGrafter"/>
</dbReference>
<protein>
    <submittedName>
        <fullName evidence="4">MCE family protein</fullName>
    </submittedName>
</protein>
<keyword evidence="5" id="KW-1185">Reference proteome</keyword>
<name>A0A3N0DVE9_9ACTN</name>
<dbReference type="EMBL" id="RJSG01000002">
    <property type="protein sequence ID" value="RNL79568.1"/>
    <property type="molecule type" value="Genomic_DNA"/>
</dbReference>
<sequence length="338" mass="36280">MIAGFKAILVKFSLFALVAVLLGYLLVNTMLHGLSGETVHYKAEFSDVSGLRSGDDIRVAGVRVGRVQSVKITKEGAEVDFNLVKRQKLLTTTTLVMRYQNLLGQRYLAMVQGPKHGPAMTAGSTVPLNRTNPGFDLTELLNGFRPLFEALRPDDVNQLAESVVRVLQGEGGTVESLLQRTAKLTNFLADRDQIVGEVLDNLTPVLTDMAGQGTELRSSVVELKALMTGLAADRKSIGASIDGMSELIQSTAQLLTDARTPTVEAVKKFNATMKLFLANRQPFVDALGSFGQALAALGRASSYQNAVNLYFCSITVGVGAAQLNLNGSSNGPWSEVCK</sequence>
<dbReference type="InterPro" id="IPR005693">
    <property type="entry name" value="Mce"/>
</dbReference>
<feature type="domain" description="Mammalian cell entry C-terminal" evidence="3">
    <location>
        <begin position="119"/>
        <end position="309"/>
    </location>
</feature>
<dbReference type="PANTHER" id="PTHR33371:SF17">
    <property type="entry name" value="MCE-FAMILY PROTEIN MCE1B"/>
    <property type="match status" value="1"/>
</dbReference>
<keyword evidence="1" id="KW-1133">Transmembrane helix</keyword>
<evidence type="ECO:0000313" key="5">
    <source>
        <dbReference type="Proteomes" id="UP000277094"/>
    </source>
</evidence>
<keyword evidence="1" id="KW-0812">Transmembrane</keyword>
<dbReference type="Pfam" id="PF02470">
    <property type="entry name" value="MlaD"/>
    <property type="match status" value="1"/>
</dbReference>